<dbReference type="InParanoid" id="E3N690"/>
<name>E3N690_CAERE</name>
<feature type="compositionally biased region" description="Polar residues" evidence="2">
    <location>
        <begin position="373"/>
        <end position="393"/>
    </location>
</feature>
<dbReference type="HOGENOM" id="CLU_500831_0_0_1"/>
<evidence type="ECO:0000256" key="2">
    <source>
        <dbReference type="SAM" id="MobiDB-lite"/>
    </source>
</evidence>
<accession>E3N690</accession>
<evidence type="ECO:0000313" key="4">
    <source>
        <dbReference type="Proteomes" id="UP000008281"/>
    </source>
</evidence>
<dbReference type="EMBL" id="DS268539">
    <property type="protein sequence ID" value="EFO88045.1"/>
    <property type="molecule type" value="Genomic_DNA"/>
</dbReference>
<sequence>MRATPVRDRLKAKAEKRQDDQAHHIRCCLANEKMCKNPFWRKFCYQVSNAYLEFTDADCCPFNEGSKKGVAPCAPIPAPRTVFKPVATSAPTPAPNPLPTHPPLQKHKSTQSETKDKDMEEEVKKMRGLVEKMEKEVEKMTKKMEKQKTFHEECQKKWNEECEGLKSRASARSQKFESQVKEMADDIAKIKDNNNLTFINIKDEQNALKNQLLVTTQEVSAGKMQIQQQEKENAHLHQQLEADNLQESESAKTISRQCDEILELKNKLAASINSEEGTRDVLNMTNARLQYKIDEIQVLQNQLRLKTLLVQATETESAEVEKLQKEVQMLKLEIQHHRTETAVRGDKTGASLLSISTTNARISLQTPIRWAQSSLAESPRSRPTSVGVATTHSAEPWNQPPPSILALRSMTGGGLESSGSASLDLHQLSTSNADSTSTRIQQPFAMFSSLLSHSDATRSTLLVPSQFPASTAHSSSFSNATQLNQPPAYHSSNLDECAMCGSPMTSDLKSIRCGTCFNLFHEICSVVYKEQIGITCEGCKRLFM</sequence>
<keyword evidence="4" id="KW-1185">Reference proteome</keyword>
<gene>
    <name evidence="3" type="ORF">CRE_05111</name>
</gene>
<organism evidence="4">
    <name type="scientific">Caenorhabditis remanei</name>
    <name type="common">Caenorhabditis vulgaris</name>
    <dbReference type="NCBI Taxonomy" id="31234"/>
    <lineage>
        <taxon>Eukaryota</taxon>
        <taxon>Metazoa</taxon>
        <taxon>Ecdysozoa</taxon>
        <taxon>Nematoda</taxon>
        <taxon>Chromadorea</taxon>
        <taxon>Rhabditida</taxon>
        <taxon>Rhabditina</taxon>
        <taxon>Rhabditomorpha</taxon>
        <taxon>Rhabditoidea</taxon>
        <taxon>Rhabditidae</taxon>
        <taxon>Peloderinae</taxon>
        <taxon>Caenorhabditis</taxon>
    </lineage>
</organism>
<feature type="coiled-coil region" evidence="1">
    <location>
        <begin position="313"/>
        <end position="340"/>
    </location>
</feature>
<feature type="region of interest" description="Disordered" evidence="2">
    <location>
        <begin position="85"/>
        <end position="121"/>
    </location>
</feature>
<protein>
    <submittedName>
        <fullName evidence="3">Uncharacterized protein</fullName>
    </submittedName>
</protein>
<dbReference type="Proteomes" id="UP000008281">
    <property type="component" value="Unassembled WGS sequence"/>
</dbReference>
<evidence type="ECO:0000256" key="1">
    <source>
        <dbReference type="SAM" id="Coils"/>
    </source>
</evidence>
<keyword evidence="1" id="KW-0175">Coiled coil</keyword>
<feature type="compositionally biased region" description="Pro residues" evidence="2">
    <location>
        <begin position="92"/>
        <end position="102"/>
    </location>
</feature>
<proteinExistence type="predicted"/>
<evidence type="ECO:0000313" key="3">
    <source>
        <dbReference type="EMBL" id="EFO88045.1"/>
    </source>
</evidence>
<reference evidence="3" key="1">
    <citation type="submission" date="2007-07" db="EMBL/GenBank/DDBJ databases">
        <title>PCAP assembly of the Caenorhabditis remanei genome.</title>
        <authorList>
            <consortium name="The Caenorhabditis remanei Sequencing Consortium"/>
            <person name="Wilson R.K."/>
        </authorList>
    </citation>
    <scope>NUCLEOTIDE SEQUENCE [LARGE SCALE GENOMIC DNA]</scope>
    <source>
        <strain evidence="3">PB4641</strain>
    </source>
</reference>
<dbReference type="AlphaFoldDB" id="E3N690"/>
<feature type="region of interest" description="Disordered" evidence="2">
    <location>
        <begin position="373"/>
        <end position="423"/>
    </location>
</feature>